<comment type="caution">
    <text evidence="2">The sequence shown here is derived from an EMBL/GenBank/DDBJ whole genome shotgun (WGS) entry which is preliminary data.</text>
</comment>
<keyword evidence="3" id="KW-1185">Reference proteome</keyword>
<name>A0A1Y1Z7B3_9PLEO</name>
<evidence type="ECO:0000313" key="3">
    <source>
        <dbReference type="Proteomes" id="UP000193144"/>
    </source>
</evidence>
<dbReference type="AlphaFoldDB" id="A0A1Y1Z7B3"/>
<gene>
    <name evidence="2" type="ORF">BCR34DRAFT_666699</name>
</gene>
<evidence type="ECO:0000313" key="2">
    <source>
        <dbReference type="EMBL" id="ORY06149.1"/>
    </source>
</evidence>
<feature type="compositionally biased region" description="Basic and acidic residues" evidence="1">
    <location>
        <begin position="138"/>
        <end position="151"/>
    </location>
</feature>
<sequence>MGDGRRGGASRQGCRDLTCEGCEWEPLQAGSGAPSSILGIRGSRGHRPRAARVLLAEPSACWRRSSPIALHSCPAPDKERAGSREQDAGAAALIRETKLLGRAVSGHRAQSRRCACQRAEASREVRGCRERMWVGGRRGRDEEGRRPETHVKRQGGKRASPRANPLAIAILNPRLASQFDRDPTSVSCARLEDAHRGGLRAELPVRPEQAGHFGMDEATPQKPNMAFLGLTAPSRNRSRQLRLDSTNHSVAARCPLHRGCGQVLTASSWPQTAELTDSFVPSGLVLPNQILLHIRHCICLIQSPQLDQRIERAKPVWMRLCVPHCFACNNGRHKNGSTVRTSVSPLPVPVLPSRHTFVNRLSLLEHESSRIERFRQRCL</sequence>
<evidence type="ECO:0000256" key="1">
    <source>
        <dbReference type="SAM" id="MobiDB-lite"/>
    </source>
</evidence>
<reference evidence="2 3" key="1">
    <citation type="submission" date="2016-07" db="EMBL/GenBank/DDBJ databases">
        <title>Pervasive Adenine N6-methylation of Active Genes in Fungi.</title>
        <authorList>
            <consortium name="DOE Joint Genome Institute"/>
            <person name="Mondo S.J."/>
            <person name="Dannebaum R.O."/>
            <person name="Kuo R.C."/>
            <person name="Labutti K."/>
            <person name="Haridas S."/>
            <person name="Kuo A."/>
            <person name="Salamov A."/>
            <person name="Ahrendt S.R."/>
            <person name="Lipzen A."/>
            <person name="Sullivan W."/>
            <person name="Andreopoulos W.B."/>
            <person name="Clum A."/>
            <person name="Lindquist E."/>
            <person name="Daum C."/>
            <person name="Ramamoorthy G.K."/>
            <person name="Gryganskyi A."/>
            <person name="Culley D."/>
            <person name="Magnuson J.K."/>
            <person name="James T.Y."/>
            <person name="O'Malley M.A."/>
            <person name="Stajich J.E."/>
            <person name="Spatafora J.W."/>
            <person name="Visel A."/>
            <person name="Grigoriev I.V."/>
        </authorList>
    </citation>
    <scope>NUCLEOTIDE SEQUENCE [LARGE SCALE GENOMIC DNA]</scope>
    <source>
        <strain evidence="2 3">CBS 115471</strain>
    </source>
</reference>
<feature type="region of interest" description="Disordered" evidence="1">
    <location>
        <begin position="138"/>
        <end position="161"/>
    </location>
</feature>
<protein>
    <submittedName>
        <fullName evidence="2">Uncharacterized protein</fullName>
    </submittedName>
</protein>
<dbReference type="Proteomes" id="UP000193144">
    <property type="component" value="Unassembled WGS sequence"/>
</dbReference>
<dbReference type="EMBL" id="MCFA01000119">
    <property type="protein sequence ID" value="ORY06149.1"/>
    <property type="molecule type" value="Genomic_DNA"/>
</dbReference>
<accession>A0A1Y1Z7B3</accession>
<organism evidence="2 3">
    <name type="scientific">Clohesyomyces aquaticus</name>
    <dbReference type="NCBI Taxonomy" id="1231657"/>
    <lineage>
        <taxon>Eukaryota</taxon>
        <taxon>Fungi</taxon>
        <taxon>Dikarya</taxon>
        <taxon>Ascomycota</taxon>
        <taxon>Pezizomycotina</taxon>
        <taxon>Dothideomycetes</taxon>
        <taxon>Pleosporomycetidae</taxon>
        <taxon>Pleosporales</taxon>
        <taxon>Lindgomycetaceae</taxon>
        <taxon>Clohesyomyces</taxon>
    </lineage>
</organism>
<proteinExistence type="predicted"/>